<name>U6F1I4_LACHE</name>
<dbReference type="EMBL" id="CBUK010000038">
    <property type="protein sequence ID" value="CDI57987.1"/>
    <property type="molecule type" value="Genomic_DNA"/>
</dbReference>
<organism evidence="1 2">
    <name type="scientific">Lactobacillus helveticus CIRM-BIA 951</name>
    <dbReference type="NCBI Taxonomy" id="1226334"/>
    <lineage>
        <taxon>Bacteria</taxon>
        <taxon>Bacillati</taxon>
        <taxon>Bacillota</taxon>
        <taxon>Bacilli</taxon>
        <taxon>Lactobacillales</taxon>
        <taxon>Lactobacillaceae</taxon>
        <taxon>Lactobacillus</taxon>
    </lineage>
</organism>
<reference evidence="1" key="1">
    <citation type="submission" date="2013-09" db="EMBL/GenBank/DDBJ databases">
        <title>Draft Genome Sequence of five Lactobacillus helveticus strains CIRM-BIA 101T, 103, 104, 951 and 953 isolated from milk product.</title>
        <authorList>
            <person name="Valence F."/>
            <person name="Chuat V."/>
            <person name="Ma L."/>
            <person name="Creno S."/>
            <person name="Falentin H."/>
            <person name="Lortal S."/>
            <person name="Bizet C."/>
            <person name="Clermont D."/>
            <person name="Loux V."/>
            <person name="Bouchier C."/>
            <person name="Cousin S."/>
        </authorList>
    </citation>
    <scope>NUCLEOTIDE SEQUENCE [LARGE SCALE GENOMIC DNA]</scope>
    <source>
        <strain evidence="1">CIRM-BIA 951</strain>
    </source>
</reference>
<protein>
    <submittedName>
        <fullName evidence="1">Uncharacterized protein</fullName>
    </submittedName>
</protein>
<gene>
    <name evidence="1" type="ORF">LHCIRMBIA951_01380</name>
</gene>
<proteinExistence type="predicted"/>
<accession>U6F1I4</accession>
<sequence>MAINKMEEFENLIMI</sequence>
<evidence type="ECO:0000313" key="1">
    <source>
        <dbReference type="EMBL" id="CDI57987.1"/>
    </source>
</evidence>
<dbReference type="HOGENOM" id="CLU_3434046_0_0_9"/>
<keyword evidence="2" id="KW-1185">Reference proteome</keyword>
<evidence type="ECO:0000313" key="2">
    <source>
        <dbReference type="Proteomes" id="UP000017248"/>
    </source>
</evidence>
<dbReference type="Proteomes" id="UP000017248">
    <property type="component" value="Unassembled WGS sequence"/>
</dbReference>
<comment type="caution">
    <text evidence="1">The sequence shown here is derived from an EMBL/GenBank/DDBJ whole genome shotgun (WGS) entry which is preliminary data.</text>
</comment>